<feature type="non-terminal residue" evidence="1">
    <location>
        <position position="1"/>
    </location>
</feature>
<evidence type="ECO:0000313" key="2">
    <source>
        <dbReference type="Proteomes" id="UP000789702"/>
    </source>
</evidence>
<evidence type="ECO:0000313" key="1">
    <source>
        <dbReference type="EMBL" id="CAG8631128.1"/>
    </source>
</evidence>
<gene>
    <name evidence="1" type="ORF">DHETER_LOCUS8406</name>
</gene>
<protein>
    <submittedName>
        <fullName evidence="1">1595_t:CDS:1</fullName>
    </submittedName>
</protein>
<keyword evidence="2" id="KW-1185">Reference proteome</keyword>
<accession>A0ACA9N2X6</accession>
<proteinExistence type="predicted"/>
<sequence length="679" mass="75792">SKRKKAVMSNHNNQGGSRNGLNGNFQQAGSRQQGEKPNPIEDVMDAFKSIALTAGSGAILAPNWQSTSLVDSGKEPRKGPGNNRDQGTTDRSHGLNEESKNKGVATENEGWDKNRGDSFDAERNNQEKANYCSNFGNSYMDLGDAGDPIAGTDIGSSFNRANSTQLETHHLNHSQQNTWDNTYDFEGSQNFGCQTYGDRQFEGTRTPPPPQQQRLREQNSNFKHELNSDSRHEQNSDFKHDQGSPMSQSLHAQSHTSQSQTESDHDHQPVVLSTDSITLKINAWHSIADPNAVERDDGIGTGQLHRRGRNYKPVDEATVLAIQQKGKSSAKKPKKQFEDNSTFSSSNTKPIQKSLSRTKPLPKPGPHKLPNNPFTTNTSTSPSSSTSPASSAPHKPYSVKQEARTTVNQQQQQREKTPSPLPPPLQQQPQSTRTPSQAPGQERWNSPSLATTPFWEITQNNISQSAAKSTHYQQSQSYRHPSPARSPRPSKYSQDFLPYIPPEFDSTPYRKQSSPSPARGYSPVRGHSPARSHSNDYIDEPPEYERESNDDQEDYEQNSDVDDENNVYYEEDESFSEKEGYESASVLFDDEPISRPLPPPLVPTPLSPKRLNLHDRGYHLLTINVELSESEPPQAIVVHVNDDPAVLAKEFCDKWKVTNDVVEPALIQLIREEKEKRLG</sequence>
<organism evidence="1 2">
    <name type="scientific">Dentiscutata heterogama</name>
    <dbReference type="NCBI Taxonomy" id="1316150"/>
    <lineage>
        <taxon>Eukaryota</taxon>
        <taxon>Fungi</taxon>
        <taxon>Fungi incertae sedis</taxon>
        <taxon>Mucoromycota</taxon>
        <taxon>Glomeromycotina</taxon>
        <taxon>Glomeromycetes</taxon>
        <taxon>Diversisporales</taxon>
        <taxon>Gigasporaceae</taxon>
        <taxon>Dentiscutata</taxon>
    </lineage>
</organism>
<dbReference type="EMBL" id="CAJVPU010013287">
    <property type="protein sequence ID" value="CAG8631128.1"/>
    <property type="molecule type" value="Genomic_DNA"/>
</dbReference>
<dbReference type="Proteomes" id="UP000789702">
    <property type="component" value="Unassembled WGS sequence"/>
</dbReference>
<name>A0ACA9N2X6_9GLOM</name>
<comment type="caution">
    <text evidence="1">The sequence shown here is derived from an EMBL/GenBank/DDBJ whole genome shotgun (WGS) entry which is preliminary data.</text>
</comment>
<reference evidence="1" key="1">
    <citation type="submission" date="2021-06" db="EMBL/GenBank/DDBJ databases">
        <authorList>
            <person name="Kallberg Y."/>
            <person name="Tangrot J."/>
            <person name="Rosling A."/>
        </authorList>
    </citation>
    <scope>NUCLEOTIDE SEQUENCE</scope>
    <source>
        <strain evidence="1">IL203A</strain>
    </source>
</reference>